<reference evidence="4" key="2">
    <citation type="submission" date="2022-04" db="EMBL/GenBank/DDBJ databases">
        <title>Sequencing and genomic assembly of Halococcus dombrowskii.</title>
        <authorList>
            <person name="Lim S.W."/>
            <person name="MacLea K.S."/>
        </authorList>
    </citation>
    <scope>NUCLEOTIDE SEQUENCE</scope>
    <source>
        <strain evidence="4">H4</strain>
        <plasmid evidence="4">unnamed2</plasmid>
    </source>
</reference>
<evidence type="ECO:0000313" key="5">
    <source>
        <dbReference type="Proteomes" id="UP000830542"/>
    </source>
</evidence>
<dbReference type="InterPro" id="IPR011051">
    <property type="entry name" value="RmlC_Cupin_sf"/>
</dbReference>
<dbReference type="AlphaFoldDB" id="A0AAV3SJC4"/>
<dbReference type="RefSeq" id="WP_244706276.1">
    <property type="nucleotide sequence ID" value="NZ_BAAADN010000055.1"/>
</dbReference>
<dbReference type="Proteomes" id="UP001500962">
    <property type="component" value="Unassembled WGS sequence"/>
</dbReference>
<dbReference type="Gene3D" id="2.60.120.10">
    <property type="entry name" value="Jelly Rolls"/>
    <property type="match status" value="1"/>
</dbReference>
<reference evidence="3" key="1">
    <citation type="journal article" date="2014" name="Int. J. Syst. Evol. Microbiol.">
        <title>Complete genome sequence of Corynebacterium casei LMG S-19264T (=DSM 44701T), isolated from a smear-ripened cheese.</title>
        <authorList>
            <consortium name="US DOE Joint Genome Institute (JGI-PGF)"/>
            <person name="Walter F."/>
            <person name="Albersmeier A."/>
            <person name="Kalinowski J."/>
            <person name="Ruckert C."/>
        </authorList>
    </citation>
    <scope>NUCLEOTIDE SEQUENCE</scope>
    <source>
        <strain evidence="3">JCM 12289</strain>
    </source>
</reference>
<dbReference type="InterPro" id="IPR014710">
    <property type="entry name" value="RmlC-like_jellyroll"/>
</dbReference>
<dbReference type="PANTHER" id="PTHR40112">
    <property type="entry name" value="H2HPP ISOMERASE"/>
    <property type="match status" value="1"/>
</dbReference>
<dbReference type="EMBL" id="CP095007">
    <property type="protein sequence ID" value="UOO97022.1"/>
    <property type="molecule type" value="Genomic_DNA"/>
</dbReference>
<sequence length="126" mass="13996">MDRVTETQREPEEVAEGVHLTDLTAGEMMSMKHWRVEPGEILPAHRHHNEQIGYVIKGTLIAVVEGEEYELAPGDSYMFPSDEHHGAENRGDEPAVGVGILSPPRGEPRWGTKAKARELESAKTDD</sequence>
<dbReference type="InterPro" id="IPR052535">
    <property type="entry name" value="Bacilysin_H2HPP_isomerase"/>
</dbReference>
<dbReference type="CDD" id="cd02238">
    <property type="entry name" value="cupin_KdgF"/>
    <property type="match status" value="1"/>
</dbReference>
<feature type="compositionally biased region" description="Basic and acidic residues" evidence="1">
    <location>
        <begin position="81"/>
        <end position="93"/>
    </location>
</feature>
<gene>
    <name evidence="3" type="ORF">GCM10008985_31260</name>
    <name evidence="4" type="ORF">MUK72_16385</name>
</gene>
<geneLocation type="plasmid" evidence="4 5">
    <name>unnamed2</name>
</geneLocation>
<dbReference type="InterPro" id="IPR013096">
    <property type="entry name" value="Cupin_2"/>
</dbReference>
<dbReference type="Pfam" id="PF07883">
    <property type="entry name" value="Cupin_2"/>
    <property type="match status" value="1"/>
</dbReference>
<name>A0AAV3SJC4_HALDO</name>
<dbReference type="SUPFAM" id="SSF51182">
    <property type="entry name" value="RmlC-like cupins"/>
    <property type="match status" value="1"/>
</dbReference>
<reference evidence="3" key="3">
    <citation type="submission" date="2023-12" db="EMBL/GenBank/DDBJ databases">
        <authorList>
            <person name="Sun Q."/>
            <person name="Inoue M."/>
        </authorList>
    </citation>
    <scope>NUCLEOTIDE SEQUENCE</scope>
    <source>
        <strain evidence="3">JCM 12289</strain>
    </source>
</reference>
<dbReference type="GeneID" id="71763459"/>
<evidence type="ECO:0000313" key="6">
    <source>
        <dbReference type="Proteomes" id="UP001500962"/>
    </source>
</evidence>
<keyword evidence="4" id="KW-0614">Plasmid</keyword>
<feature type="domain" description="Cupin type-2" evidence="2">
    <location>
        <begin position="33"/>
        <end position="96"/>
    </location>
</feature>
<organism evidence="3 6">
    <name type="scientific">Halococcus dombrowskii</name>
    <dbReference type="NCBI Taxonomy" id="179637"/>
    <lineage>
        <taxon>Archaea</taxon>
        <taxon>Methanobacteriati</taxon>
        <taxon>Methanobacteriota</taxon>
        <taxon>Stenosarchaea group</taxon>
        <taxon>Halobacteria</taxon>
        <taxon>Halobacteriales</taxon>
        <taxon>Halococcaceae</taxon>
        <taxon>Halococcus</taxon>
    </lineage>
</organism>
<evidence type="ECO:0000259" key="2">
    <source>
        <dbReference type="Pfam" id="PF07883"/>
    </source>
</evidence>
<dbReference type="PANTHER" id="PTHR40112:SF1">
    <property type="entry name" value="H2HPP ISOMERASE"/>
    <property type="match status" value="1"/>
</dbReference>
<feature type="region of interest" description="Disordered" evidence="1">
    <location>
        <begin position="75"/>
        <end position="126"/>
    </location>
</feature>
<keyword evidence="5" id="KW-1185">Reference proteome</keyword>
<proteinExistence type="predicted"/>
<dbReference type="KEGG" id="hdo:MUK72_16385"/>
<evidence type="ECO:0000313" key="4">
    <source>
        <dbReference type="EMBL" id="UOO97022.1"/>
    </source>
</evidence>
<feature type="compositionally biased region" description="Basic and acidic residues" evidence="1">
    <location>
        <begin position="106"/>
        <end position="126"/>
    </location>
</feature>
<evidence type="ECO:0000313" key="3">
    <source>
        <dbReference type="EMBL" id="GAA0472221.1"/>
    </source>
</evidence>
<evidence type="ECO:0000256" key="1">
    <source>
        <dbReference type="SAM" id="MobiDB-lite"/>
    </source>
</evidence>
<accession>A0AAV3SJC4</accession>
<dbReference type="EMBL" id="BAAADN010000055">
    <property type="protein sequence ID" value="GAA0472221.1"/>
    <property type="molecule type" value="Genomic_DNA"/>
</dbReference>
<dbReference type="Proteomes" id="UP000830542">
    <property type="component" value="Plasmid unnamed2"/>
</dbReference>
<protein>
    <submittedName>
        <fullName evidence="4">Cupin domain-containing protein</fullName>
    </submittedName>
</protein>